<evidence type="ECO:0000256" key="2">
    <source>
        <dbReference type="ARBA" id="ARBA00022842"/>
    </source>
</evidence>
<feature type="domain" description="Alpha-D-phosphohexomutase alpha/beta/alpha" evidence="4">
    <location>
        <begin position="64"/>
        <end position="142"/>
    </location>
</feature>
<comment type="caution">
    <text evidence="5">The sequence shown here is derived from an EMBL/GenBank/DDBJ whole genome shotgun (WGS) entry which is preliminary data.</text>
</comment>
<proteinExistence type="predicted"/>
<gene>
    <name evidence="5" type="ORF">EZS28_038332</name>
</gene>
<dbReference type="Gene3D" id="3.30.310.50">
    <property type="entry name" value="Alpha-D-phosphohexomutase, C-terminal domain"/>
    <property type="match status" value="1"/>
</dbReference>
<dbReference type="GO" id="GO:0046872">
    <property type="term" value="F:metal ion binding"/>
    <property type="evidence" value="ECO:0007669"/>
    <property type="project" value="UniProtKB-KW"/>
</dbReference>
<dbReference type="PANTHER" id="PTHR22573">
    <property type="entry name" value="PHOSPHOHEXOMUTASE FAMILY MEMBER"/>
    <property type="match status" value="1"/>
</dbReference>
<evidence type="ECO:0000256" key="1">
    <source>
        <dbReference type="ARBA" id="ARBA00022723"/>
    </source>
</evidence>
<feature type="non-terminal residue" evidence="5">
    <location>
        <position position="1"/>
    </location>
</feature>
<dbReference type="AlphaFoldDB" id="A0A5J4U8A5"/>
<keyword evidence="1" id="KW-0479">Metal-binding</keyword>
<feature type="non-terminal residue" evidence="5">
    <location>
        <position position="287"/>
    </location>
</feature>
<keyword evidence="3" id="KW-0413">Isomerase</keyword>
<dbReference type="InterPro" id="IPR045244">
    <property type="entry name" value="PGM"/>
</dbReference>
<keyword evidence="2" id="KW-0460">Magnesium</keyword>
<dbReference type="Pfam" id="PF24947">
    <property type="entry name" value="PGM1_C_vert_fung"/>
    <property type="match status" value="1"/>
</dbReference>
<reference evidence="5 6" key="1">
    <citation type="submission" date="2019-03" db="EMBL/GenBank/DDBJ databases">
        <title>Single cell metagenomics reveals metabolic interactions within the superorganism composed of flagellate Streblomastix strix and complex community of Bacteroidetes bacteria on its surface.</title>
        <authorList>
            <person name="Treitli S.C."/>
            <person name="Kolisko M."/>
            <person name="Husnik F."/>
            <person name="Keeling P."/>
            <person name="Hampl V."/>
        </authorList>
    </citation>
    <scope>NUCLEOTIDE SEQUENCE [LARGE SCALE GENOMIC DNA]</scope>
    <source>
        <strain evidence="5">ST1C</strain>
    </source>
</reference>
<dbReference type="Gene3D" id="3.40.120.10">
    <property type="entry name" value="Alpha-D-Glucose-1,6-Bisphosphate, subunit A, domain 3"/>
    <property type="match status" value="2"/>
</dbReference>
<dbReference type="SUPFAM" id="SSF55957">
    <property type="entry name" value="Phosphoglucomutase, C-terminal domain"/>
    <property type="match status" value="1"/>
</dbReference>
<protein>
    <submittedName>
        <fullName evidence="5">Phosphoglucomutase</fullName>
    </submittedName>
</protein>
<dbReference type="Pfam" id="PF02880">
    <property type="entry name" value="PGM_PMM_III"/>
    <property type="match status" value="1"/>
</dbReference>
<dbReference type="Proteomes" id="UP000324800">
    <property type="component" value="Unassembled WGS sequence"/>
</dbReference>
<accession>A0A5J4U8A5</accession>
<evidence type="ECO:0000313" key="5">
    <source>
        <dbReference type="EMBL" id="KAA6366141.1"/>
    </source>
</evidence>
<dbReference type="OrthoDB" id="2291at2759"/>
<name>A0A5J4U8A5_9EUKA</name>
<dbReference type="InterPro" id="IPR005846">
    <property type="entry name" value="A-D-PHexomutase_a/b/a-III"/>
</dbReference>
<dbReference type="EMBL" id="SNRW01019701">
    <property type="protein sequence ID" value="KAA6366141.1"/>
    <property type="molecule type" value="Genomic_DNA"/>
</dbReference>
<sequence length="287" mass="31569">GDNPKYKDNIPVLGAACDGDGDRNMILGAHTFVNPADSLAIIAENAGDCVPYFIDPVTKKVHIKGVARSSPTAGALDIVAHKKGLHCFETPTGWKFFGNLMDADQLSICGEESFGTGCDVIREKDGLWSVLTWMSIIAHKTNLLAAKNISEGKIKKGEEQSSPLVTVSDIVHEYWHRNGRFFIQRHDYDVADKNVGHDFYEGLKPKIVGKTTEEIEKAYPSCGIKSADVFDYTDPIDHSISLNQGVRIYFLDGSRVVVRLSGTAGSGATIRVYFEKYSKDETKFDSD</sequence>
<dbReference type="GO" id="GO:0004614">
    <property type="term" value="F:phosphoglucomutase activity"/>
    <property type="evidence" value="ECO:0007669"/>
    <property type="project" value="InterPro"/>
</dbReference>
<dbReference type="SUPFAM" id="SSF53738">
    <property type="entry name" value="Phosphoglucomutase, first 3 domains"/>
    <property type="match status" value="1"/>
</dbReference>
<dbReference type="InterPro" id="IPR016055">
    <property type="entry name" value="A-D-PHexomutase_a/b/a-I/II/III"/>
</dbReference>
<evidence type="ECO:0000259" key="4">
    <source>
        <dbReference type="Pfam" id="PF02880"/>
    </source>
</evidence>
<evidence type="ECO:0000256" key="3">
    <source>
        <dbReference type="ARBA" id="ARBA00023235"/>
    </source>
</evidence>
<dbReference type="InterPro" id="IPR036900">
    <property type="entry name" value="A-D-PHexomutase_C_sf"/>
</dbReference>
<evidence type="ECO:0000313" key="6">
    <source>
        <dbReference type="Proteomes" id="UP000324800"/>
    </source>
</evidence>
<dbReference type="GO" id="GO:0005829">
    <property type="term" value="C:cytosol"/>
    <property type="evidence" value="ECO:0007669"/>
    <property type="project" value="TreeGrafter"/>
</dbReference>
<dbReference type="GO" id="GO:0005975">
    <property type="term" value="P:carbohydrate metabolic process"/>
    <property type="evidence" value="ECO:0007669"/>
    <property type="project" value="InterPro"/>
</dbReference>
<dbReference type="PANTHER" id="PTHR22573:SF2">
    <property type="entry name" value="PHOSPHOGLUCOMUTASE"/>
    <property type="match status" value="1"/>
</dbReference>
<organism evidence="5 6">
    <name type="scientific">Streblomastix strix</name>
    <dbReference type="NCBI Taxonomy" id="222440"/>
    <lineage>
        <taxon>Eukaryota</taxon>
        <taxon>Metamonada</taxon>
        <taxon>Preaxostyla</taxon>
        <taxon>Oxymonadida</taxon>
        <taxon>Streblomastigidae</taxon>
        <taxon>Streblomastix</taxon>
    </lineage>
</organism>